<dbReference type="RefSeq" id="WP_245975053.1">
    <property type="nucleotide sequence ID" value="NZ_JBHLWU010000002.1"/>
</dbReference>
<keyword evidence="1" id="KW-0812">Transmembrane</keyword>
<accession>A0A430AHV9</accession>
<evidence type="ECO:0000313" key="2">
    <source>
        <dbReference type="EMBL" id="RSU07357.1"/>
    </source>
</evidence>
<gene>
    <name evidence="2" type="ORF">CBF30_08900</name>
</gene>
<dbReference type="Proteomes" id="UP000288669">
    <property type="component" value="Unassembled WGS sequence"/>
</dbReference>
<keyword evidence="1" id="KW-0472">Membrane</keyword>
<protein>
    <submittedName>
        <fullName evidence="2">Uncharacterized protein</fullName>
    </submittedName>
</protein>
<evidence type="ECO:0000313" key="3">
    <source>
        <dbReference type="Proteomes" id="UP000288669"/>
    </source>
</evidence>
<dbReference type="EMBL" id="NGJZ01000002">
    <property type="protein sequence ID" value="RSU07357.1"/>
    <property type="molecule type" value="Genomic_DNA"/>
</dbReference>
<organism evidence="2 3">
    <name type="scientific">Vagococcus entomophilus</name>
    <dbReference type="NCBI Taxonomy" id="1160095"/>
    <lineage>
        <taxon>Bacteria</taxon>
        <taxon>Bacillati</taxon>
        <taxon>Bacillota</taxon>
        <taxon>Bacilli</taxon>
        <taxon>Lactobacillales</taxon>
        <taxon>Enterococcaceae</taxon>
        <taxon>Vagococcus</taxon>
    </lineage>
</organism>
<name>A0A430AHV9_9ENTE</name>
<reference evidence="2 3" key="1">
    <citation type="submission" date="2017-05" db="EMBL/GenBank/DDBJ databases">
        <title>Vagococcus spp. assemblies.</title>
        <authorList>
            <person name="Gulvik C.A."/>
        </authorList>
    </citation>
    <scope>NUCLEOTIDE SEQUENCE [LARGE SCALE GENOMIC DNA]</scope>
    <source>
        <strain evidence="2 3">DSM 24756</strain>
    </source>
</reference>
<proteinExistence type="predicted"/>
<feature type="transmembrane region" description="Helical" evidence="1">
    <location>
        <begin position="47"/>
        <end position="72"/>
    </location>
</feature>
<feature type="transmembrane region" description="Helical" evidence="1">
    <location>
        <begin position="20"/>
        <end position="41"/>
    </location>
</feature>
<dbReference type="AlphaFoldDB" id="A0A430AHV9"/>
<keyword evidence="3" id="KW-1185">Reference proteome</keyword>
<evidence type="ECO:0000256" key="1">
    <source>
        <dbReference type="SAM" id="Phobius"/>
    </source>
</evidence>
<keyword evidence="1" id="KW-1133">Transmembrane helix</keyword>
<comment type="caution">
    <text evidence="2">The sequence shown here is derived from an EMBL/GenBank/DDBJ whole genome shotgun (WGS) entry which is preliminary data.</text>
</comment>
<sequence length="84" mass="10038">MHKLFEKVKYLNYFYKNARYGCVILINFLTIVPPIMLAKVVEEDLPMYTFLVLAILVVLFFHYLTLVVISFISKKLNIRILKYF</sequence>